<sequence length="134" mass="14825">VTKELQHFHSADIVHRTHKVLNILNYNTLRDTPEVLVTGVALKPADIFAFAMLVVEVVMGQFRHLAHDTWASTAAEAGEWSGTRLQRWCLGSGSTLSKDSDSRLAVATCKDPVGSGRSLTFYRTLTRMSDLNLP</sequence>
<protein>
    <submittedName>
        <fullName evidence="1">Uncharacterized protein</fullName>
    </submittedName>
</protein>
<proteinExistence type="predicted"/>
<feature type="non-terminal residue" evidence="1">
    <location>
        <position position="1"/>
    </location>
</feature>
<evidence type="ECO:0000313" key="2">
    <source>
        <dbReference type="Proteomes" id="UP000886501"/>
    </source>
</evidence>
<keyword evidence="2" id="KW-1185">Reference proteome</keyword>
<reference evidence="1" key="1">
    <citation type="submission" date="2019-10" db="EMBL/GenBank/DDBJ databases">
        <authorList>
            <consortium name="DOE Joint Genome Institute"/>
            <person name="Kuo A."/>
            <person name="Miyauchi S."/>
            <person name="Kiss E."/>
            <person name="Drula E."/>
            <person name="Kohler A."/>
            <person name="Sanchez-Garcia M."/>
            <person name="Andreopoulos B."/>
            <person name="Barry K.W."/>
            <person name="Bonito G."/>
            <person name="Buee M."/>
            <person name="Carver A."/>
            <person name="Chen C."/>
            <person name="Cichocki N."/>
            <person name="Clum A."/>
            <person name="Culley D."/>
            <person name="Crous P.W."/>
            <person name="Fauchery L."/>
            <person name="Girlanda M."/>
            <person name="Hayes R."/>
            <person name="Keri Z."/>
            <person name="Labutti K."/>
            <person name="Lipzen A."/>
            <person name="Lombard V."/>
            <person name="Magnuson J."/>
            <person name="Maillard F."/>
            <person name="Morin E."/>
            <person name="Murat C."/>
            <person name="Nolan M."/>
            <person name="Ohm R."/>
            <person name="Pangilinan J."/>
            <person name="Pereira M."/>
            <person name="Perotto S."/>
            <person name="Peter M."/>
            <person name="Riley R."/>
            <person name="Sitrit Y."/>
            <person name="Stielow B."/>
            <person name="Szollosi G."/>
            <person name="Zifcakova L."/>
            <person name="Stursova M."/>
            <person name="Spatafora J.W."/>
            <person name="Tedersoo L."/>
            <person name="Vaario L.-M."/>
            <person name="Yamada A."/>
            <person name="Yan M."/>
            <person name="Wang P."/>
            <person name="Xu J."/>
            <person name="Bruns T."/>
            <person name="Baldrian P."/>
            <person name="Vilgalys R."/>
            <person name="Henrissat B."/>
            <person name="Grigoriev I.V."/>
            <person name="Hibbett D."/>
            <person name="Nagy L.G."/>
            <person name="Martin F.M."/>
        </authorList>
    </citation>
    <scope>NUCLEOTIDE SEQUENCE</scope>
    <source>
        <strain evidence="1">P2</strain>
    </source>
</reference>
<comment type="caution">
    <text evidence="1">The sequence shown here is derived from an EMBL/GenBank/DDBJ whole genome shotgun (WGS) entry which is preliminary data.</text>
</comment>
<name>A0ACB6YYQ2_THEGA</name>
<gene>
    <name evidence="1" type="ORF">BDM02DRAFT_3133402</name>
</gene>
<reference evidence="1" key="2">
    <citation type="journal article" date="2020" name="Nat. Commun.">
        <title>Large-scale genome sequencing of mycorrhizal fungi provides insights into the early evolution of symbiotic traits.</title>
        <authorList>
            <person name="Miyauchi S."/>
            <person name="Kiss E."/>
            <person name="Kuo A."/>
            <person name="Drula E."/>
            <person name="Kohler A."/>
            <person name="Sanchez-Garcia M."/>
            <person name="Morin E."/>
            <person name="Andreopoulos B."/>
            <person name="Barry K.W."/>
            <person name="Bonito G."/>
            <person name="Buee M."/>
            <person name="Carver A."/>
            <person name="Chen C."/>
            <person name="Cichocki N."/>
            <person name="Clum A."/>
            <person name="Culley D."/>
            <person name="Crous P.W."/>
            <person name="Fauchery L."/>
            <person name="Girlanda M."/>
            <person name="Hayes R.D."/>
            <person name="Keri Z."/>
            <person name="LaButti K."/>
            <person name="Lipzen A."/>
            <person name="Lombard V."/>
            <person name="Magnuson J."/>
            <person name="Maillard F."/>
            <person name="Murat C."/>
            <person name="Nolan M."/>
            <person name="Ohm R.A."/>
            <person name="Pangilinan J."/>
            <person name="Pereira M.F."/>
            <person name="Perotto S."/>
            <person name="Peter M."/>
            <person name="Pfister S."/>
            <person name="Riley R."/>
            <person name="Sitrit Y."/>
            <person name="Stielow J.B."/>
            <person name="Szollosi G."/>
            <person name="Zifcakova L."/>
            <person name="Stursova M."/>
            <person name="Spatafora J.W."/>
            <person name="Tedersoo L."/>
            <person name="Vaario L.M."/>
            <person name="Yamada A."/>
            <person name="Yan M."/>
            <person name="Wang P."/>
            <person name="Xu J."/>
            <person name="Bruns T."/>
            <person name="Baldrian P."/>
            <person name="Vilgalys R."/>
            <person name="Dunand C."/>
            <person name="Henrissat B."/>
            <person name="Grigoriev I.V."/>
            <person name="Hibbett D."/>
            <person name="Nagy L.G."/>
            <person name="Martin F.M."/>
        </authorList>
    </citation>
    <scope>NUCLEOTIDE SEQUENCE</scope>
    <source>
        <strain evidence="1">P2</strain>
    </source>
</reference>
<dbReference type="EMBL" id="MU118801">
    <property type="protein sequence ID" value="KAF9642001.1"/>
    <property type="molecule type" value="Genomic_DNA"/>
</dbReference>
<dbReference type="Proteomes" id="UP000886501">
    <property type="component" value="Unassembled WGS sequence"/>
</dbReference>
<organism evidence="1 2">
    <name type="scientific">Thelephora ganbajun</name>
    <name type="common">Ganba fungus</name>
    <dbReference type="NCBI Taxonomy" id="370292"/>
    <lineage>
        <taxon>Eukaryota</taxon>
        <taxon>Fungi</taxon>
        <taxon>Dikarya</taxon>
        <taxon>Basidiomycota</taxon>
        <taxon>Agaricomycotina</taxon>
        <taxon>Agaricomycetes</taxon>
        <taxon>Thelephorales</taxon>
        <taxon>Thelephoraceae</taxon>
        <taxon>Thelephora</taxon>
    </lineage>
</organism>
<accession>A0ACB6YYQ2</accession>
<evidence type="ECO:0000313" key="1">
    <source>
        <dbReference type="EMBL" id="KAF9642001.1"/>
    </source>
</evidence>